<accession>A0AAQ3UL15</accession>
<keyword evidence="1" id="KW-0472">Membrane</keyword>
<gene>
    <name evidence="2" type="ORF">U9M48_039599</name>
</gene>
<dbReference type="Proteomes" id="UP001341281">
    <property type="component" value="Chromosome 09"/>
</dbReference>
<protein>
    <submittedName>
        <fullName evidence="2">Uncharacterized protein</fullName>
    </submittedName>
</protein>
<reference evidence="2 3" key="1">
    <citation type="submission" date="2024-02" db="EMBL/GenBank/DDBJ databases">
        <title>High-quality chromosome-scale genome assembly of Pensacola bahiagrass (Paspalum notatum Flugge var. saurae).</title>
        <authorList>
            <person name="Vega J.M."/>
            <person name="Podio M."/>
            <person name="Orjuela J."/>
            <person name="Siena L.A."/>
            <person name="Pessino S.C."/>
            <person name="Combes M.C."/>
            <person name="Mariac C."/>
            <person name="Albertini E."/>
            <person name="Pupilli F."/>
            <person name="Ortiz J.P.A."/>
            <person name="Leblanc O."/>
        </authorList>
    </citation>
    <scope>NUCLEOTIDE SEQUENCE [LARGE SCALE GENOMIC DNA]</scope>
    <source>
        <strain evidence="2">R1</strain>
        <tissue evidence="2">Leaf</tissue>
    </source>
</reference>
<name>A0AAQ3UL15_PASNO</name>
<keyword evidence="1" id="KW-1133">Transmembrane helix</keyword>
<sequence>MRSAHLLISPRIRTSAILPFAKHRRHLHPAKEGGASAMAFLFGAFLGLVVGLAVVMAFARHENIRTEQRRELVRVDAENFPSFSDSSLRTLVWFYWIWWVSAGDVVPGFAGISWREVIQLRVSGIRRTNTMNKQATKTAYAWSQILPAAVIADSAGVQTADLGGAGKRMEYKPGTSNVVVDALSRRDMGAGSVLAISGPSFDIVRDLWTAVASDPALVALMDQVTADTLGLPWSVVDSILLHDGKFSCHLTRQYRKPLSPVRMMHHEGVEKSLCRFRRDFHTPRERAVVHEFVRHCAAYRRKFVYSTAYHSALKESPFKVVYGWDPLAIRSYDFGDCRVAAVAQAMEERDEFPIDVRAHLL</sequence>
<evidence type="ECO:0000313" key="2">
    <source>
        <dbReference type="EMBL" id="WVZ93634.1"/>
    </source>
</evidence>
<evidence type="ECO:0000256" key="1">
    <source>
        <dbReference type="SAM" id="Phobius"/>
    </source>
</evidence>
<dbReference type="AlphaFoldDB" id="A0AAQ3UL15"/>
<feature type="transmembrane region" description="Helical" evidence="1">
    <location>
        <begin position="37"/>
        <end position="59"/>
    </location>
</feature>
<organism evidence="2 3">
    <name type="scientific">Paspalum notatum var. saurae</name>
    <dbReference type="NCBI Taxonomy" id="547442"/>
    <lineage>
        <taxon>Eukaryota</taxon>
        <taxon>Viridiplantae</taxon>
        <taxon>Streptophyta</taxon>
        <taxon>Embryophyta</taxon>
        <taxon>Tracheophyta</taxon>
        <taxon>Spermatophyta</taxon>
        <taxon>Magnoliopsida</taxon>
        <taxon>Liliopsida</taxon>
        <taxon>Poales</taxon>
        <taxon>Poaceae</taxon>
        <taxon>PACMAD clade</taxon>
        <taxon>Panicoideae</taxon>
        <taxon>Andropogonodae</taxon>
        <taxon>Paspaleae</taxon>
        <taxon>Paspalinae</taxon>
        <taxon>Paspalum</taxon>
    </lineage>
</organism>
<evidence type="ECO:0000313" key="3">
    <source>
        <dbReference type="Proteomes" id="UP001341281"/>
    </source>
</evidence>
<keyword evidence="1" id="KW-0812">Transmembrane</keyword>
<keyword evidence="3" id="KW-1185">Reference proteome</keyword>
<dbReference type="EMBL" id="CP144753">
    <property type="protein sequence ID" value="WVZ93634.1"/>
    <property type="molecule type" value="Genomic_DNA"/>
</dbReference>
<proteinExistence type="predicted"/>